<dbReference type="EMBL" id="CP043314">
    <property type="protein sequence ID" value="QEK38918.1"/>
    <property type="molecule type" value="Genomic_DNA"/>
</dbReference>
<evidence type="ECO:0000313" key="11">
    <source>
        <dbReference type="Proteomes" id="UP000324924"/>
    </source>
</evidence>
<dbReference type="Gene3D" id="3.30.160.20">
    <property type="match status" value="1"/>
</dbReference>
<dbReference type="InterPro" id="IPR005324">
    <property type="entry name" value="Ribosomal_uS5_C"/>
</dbReference>
<dbReference type="InterPro" id="IPR014721">
    <property type="entry name" value="Ribsml_uS5_D2-typ_fold_subgr"/>
</dbReference>
<evidence type="ECO:0000313" key="10">
    <source>
        <dbReference type="EMBL" id="QEK38918.1"/>
    </source>
</evidence>
<dbReference type="GO" id="GO:0003723">
    <property type="term" value="F:RNA binding"/>
    <property type="evidence" value="ECO:0007669"/>
    <property type="project" value="InterPro"/>
</dbReference>
<dbReference type="PROSITE" id="PS50881">
    <property type="entry name" value="S5_DSRBD"/>
    <property type="match status" value="1"/>
</dbReference>
<dbReference type="GO" id="GO:0005840">
    <property type="term" value="C:ribosome"/>
    <property type="evidence" value="ECO:0007669"/>
    <property type="project" value="UniProtKB-KW"/>
</dbReference>
<evidence type="ECO:0000256" key="4">
    <source>
        <dbReference type="ARBA" id="ARBA00023274"/>
    </source>
</evidence>
<comment type="function">
    <text evidence="1">Located at the back of the 30S subunit body where it stabilizes the conformation of the head with respect to the body.</text>
</comment>
<dbReference type="RefSeq" id="WP_148972041.1">
    <property type="nucleotide sequence ID" value="NZ_CP043314.1"/>
</dbReference>
<organism evidence="10 11">
    <name type="scientific">Candidatus Nesciobacter abundans</name>
    <dbReference type="NCBI Taxonomy" id="2601668"/>
    <lineage>
        <taxon>Bacteria</taxon>
        <taxon>Pseudomonadati</taxon>
        <taxon>Pseudomonadota</taxon>
        <taxon>Alphaproteobacteria</taxon>
        <taxon>Holosporales</taxon>
        <taxon>Holosporaceae</taxon>
        <taxon>Candidatus Nesciobacter</taxon>
    </lineage>
</organism>
<dbReference type="PANTHER" id="PTHR48277:SF1">
    <property type="entry name" value="MITOCHONDRIAL RIBOSOMAL PROTEIN S5"/>
    <property type="match status" value="1"/>
</dbReference>
<keyword evidence="11" id="KW-1185">Reference proteome</keyword>
<dbReference type="Proteomes" id="UP000324924">
    <property type="component" value="Chromosome"/>
</dbReference>
<comment type="similarity">
    <text evidence="2 8">Belongs to the universal ribosomal protein uS5 family.</text>
</comment>
<dbReference type="PROSITE" id="PS00585">
    <property type="entry name" value="RIBOSOMAL_S5"/>
    <property type="match status" value="1"/>
</dbReference>
<dbReference type="GO" id="GO:0006412">
    <property type="term" value="P:translation"/>
    <property type="evidence" value="ECO:0007669"/>
    <property type="project" value="InterPro"/>
</dbReference>
<dbReference type="SUPFAM" id="SSF54211">
    <property type="entry name" value="Ribosomal protein S5 domain 2-like"/>
    <property type="match status" value="1"/>
</dbReference>
<dbReference type="SUPFAM" id="SSF54768">
    <property type="entry name" value="dsRNA-binding domain-like"/>
    <property type="match status" value="1"/>
</dbReference>
<dbReference type="AlphaFoldDB" id="A0A5C0UFT6"/>
<dbReference type="Gene3D" id="3.30.230.10">
    <property type="match status" value="1"/>
</dbReference>
<evidence type="ECO:0000256" key="8">
    <source>
        <dbReference type="RuleBase" id="RU003823"/>
    </source>
</evidence>
<evidence type="ECO:0000256" key="6">
    <source>
        <dbReference type="ARBA" id="ARBA00035519"/>
    </source>
</evidence>
<dbReference type="KEGG" id="nabu:FZC36_00495"/>
<evidence type="ECO:0000256" key="5">
    <source>
        <dbReference type="ARBA" id="ARBA00035255"/>
    </source>
</evidence>
<dbReference type="InterPro" id="IPR018192">
    <property type="entry name" value="Ribosomal_uS5_N_CS"/>
</dbReference>
<dbReference type="Pfam" id="PF00333">
    <property type="entry name" value="Ribosomal_S5"/>
    <property type="match status" value="1"/>
</dbReference>
<dbReference type="GO" id="GO:1990904">
    <property type="term" value="C:ribonucleoprotein complex"/>
    <property type="evidence" value="ECO:0007669"/>
    <property type="project" value="UniProtKB-UniRule"/>
</dbReference>
<name>A0A5C0UFT6_9PROT</name>
<dbReference type="PANTHER" id="PTHR48277">
    <property type="entry name" value="MITOCHONDRIAL RIBOSOMAL PROTEIN S5"/>
    <property type="match status" value="1"/>
</dbReference>
<evidence type="ECO:0000256" key="2">
    <source>
        <dbReference type="ARBA" id="ARBA00008945"/>
    </source>
</evidence>
<dbReference type="FunFam" id="3.30.230.10:FF:000002">
    <property type="entry name" value="30S ribosomal protein S5"/>
    <property type="match status" value="1"/>
</dbReference>
<reference evidence="10 11" key="1">
    <citation type="submission" date="2019-08" db="EMBL/GenBank/DDBJ databases">
        <title>Highly reduced genomes of protist endosymbionts show evolutionary convergence.</title>
        <authorList>
            <person name="George E."/>
            <person name="Husnik F."/>
            <person name="Tashyreva D."/>
            <person name="Prokopchuk G."/>
            <person name="Horak A."/>
            <person name="Kwong W.K."/>
            <person name="Lukes J."/>
            <person name="Keeling P.J."/>
        </authorList>
    </citation>
    <scope>NUCLEOTIDE SEQUENCE [LARGE SCALE GENOMIC DNA]</scope>
    <source>
        <strain evidence="10">1604HC</strain>
    </source>
</reference>
<gene>
    <name evidence="10" type="ORF">FZC36_00495</name>
</gene>
<feature type="domain" description="S5 DRBM" evidence="9">
    <location>
        <begin position="12"/>
        <end position="75"/>
    </location>
</feature>
<proteinExistence type="inferred from homology"/>
<evidence type="ECO:0000256" key="1">
    <source>
        <dbReference type="ARBA" id="ARBA00003093"/>
    </source>
</evidence>
<evidence type="ECO:0000256" key="7">
    <source>
        <dbReference type="PROSITE-ProRule" id="PRU00268"/>
    </source>
</evidence>
<dbReference type="Pfam" id="PF03719">
    <property type="entry name" value="Ribosomal_S5_C"/>
    <property type="match status" value="1"/>
</dbReference>
<keyword evidence="3 7" id="KW-0689">Ribosomal protein</keyword>
<sequence>MTKQYHSSTSKLKKNVLSLNWVSATTKGGKRQRICAFVVVGDGAGSVGYALGKAKEVPEAVKKAIDKATANMFKVHLRDNKTFHHDINTKYCGTKICIRSAKSGSGIIANETVRSALNALGVKSATVKVIGSSNPYNVIRALFKGLEIIQPPKLIAARRGISVKQVIGI</sequence>
<dbReference type="GO" id="GO:0003735">
    <property type="term" value="F:structural constituent of ribosome"/>
    <property type="evidence" value="ECO:0007669"/>
    <property type="project" value="UniProtKB-UniRule"/>
</dbReference>
<protein>
    <recommendedName>
        <fullName evidence="5">Small ribosomal subunit protein uS5</fullName>
    </recommendedName>
    <alternativeName>
        <fullName evidence="6">30S ribosomal protein S5</fullName>
    </alternativeName>
</protein>
<dbReference type="InterPro" id="IPR013810">
    <property type="entry name" value="Ribosomal_uS5_N"/>
</dbReference>
<dbReference type="GO" id="GO:0005737">
    <property type="term" value="C:cytoplasm"/>
    <property type="evidence" value="ECO:0007669"/>
    <property type="project" value="UniProtKB-ARBA"/>
</dbReference>
<accession>A0A5C0UFT6</accession>
<dbReference type="OrthoDB" id="9809045at2"/>
<evidence type="ECO:0000259" key="9">
    <source>
        <dbReference type="PROSITE" id="PS50881"/>
    </source>
</evidence>
<evidence type="ECO:0000256" key="3">
    <source>
        <dbReference type="ARBA" id="ARBA00022980"/>
    </source>
</evidence>
<dbReference type="InterPro" id="IPR000851">
    <property type="entry name" value="Ribosomal_uS5"/>
</dbReference>
<keyword evidence="4 7" id="KW-0687">Ribonucleoprotein</keyword>
<dbReference type="InterPro" id="IPR020568">
    <property type="entry name" value="Ribosomal_Su5_D2-typ_SF"/>
</dbReference>